<evidence type="ECO:0000259" key="1">
    <source>
        <dbReference type="Pfam" id="PF12972"/>
    </source>
</evidence>
<dbReference type="InterPro" id="IPR024732">
    <property type="entry name" value="NAGLU_C"/>
</dbReference>
<dbReference type="Proteomes" id="UP000235965">
    <property type="component" value="Unassembled WGS sequence"/>
</dbReference>
<accession>A0A2J7RKM9</accession>
<evidence type="ECO:0000313" key="2">
    <source>
        <dbReference type="EMBL" id="PNF41381.1"/>
    </source>
</evidence>
<name>A0A2J7RKM9_9NEOP</name>
<dbReference type="Gene3D" id="1.20.120.670">
    <property type="entry name" value="N-acetyl-b-d-glucoasminidase"/>
    <property type="match status" value="1"/>
</dbReference>
<comment type="caution">
    <text evidence="2">The sequence shown here is derived from an EMBL/GenBank/DDBJ whole genome shotgun (WGS) entry which is preliminary data.</text>
</comment>
<dbReference type="PANTHER" id="PTHR12872:SF1">
    <property type="entry name" value="ALPHA-N-ACETYLGLUCOSAMINIDASE"/>
    <property type="match status" value="1"/>
</dbReference>
<dbReference type="PANTHER" id="PTHR12872">
    <property type="entry name" value="ALPHA-N-ACETYLGLUCOSAMINIDASE"/>
    <property type="match status" value="1"/>
</dbReference>
<evidence type="ECO:0000313" key="3">
    <source>
        <dbReference type="Proteomes" id="UP000235965"/>
    </source>
</evidence>
<dbReference type="Pfam" id="PF12972">
    <property type="entry name" value="NAGLU_C"/>
    <property type="match status" value="1"/>
</dbReference>
<dbReference type="OrthoDB" id="64736at2759"/>
<sequence length="154" mass="17345">MSAFRQGNVSGFQQSAKLFLNLLADLNVLLGSNKDFLLGRWLKAAKALGTTAQEKQLYEYNARNQITLWGPRGEIVDYANKQWAGVVSHYFLPRWNLFLNALNTSLVTGTPFDQARTTQWIFTEVEELFVLDTTTFPTSPEGDSIAIAMDIHAR</sequence>
<dbReference type="AlphaFoldDB" id="A0A2J7RKM9"/>
<protein>
    <recommendedName>
        <fullName evidence="1">Alpha-N-acetylglucosaminidase C-terminal domain-containing protein</fullName>
    </recommendedName>
</protein>
<reference evidence="2 3" key="1">
    <citation type="submission" date="2017-12" db="EMBL/GenBank/DDBJ databases">
        <title>Hemimetabolous genomes reveal molecular basis of termite eusociality.</title>
        <authorList>
            <person name="Harrison M.C."/>
            <person name="Jongepier E."/>
            <person name="Robertson H.M."/>
            <person name="Arning N."/>
            <person name="Bitard-Feildel T."/>
            <person name="Chao H."/>
            <person name="Childers C.P."/>
            <person name="Dinh H."/>
            <person name="Doddapaneni H."/>
            <person name="Dugan S."/>
            <person name="Gowin J."/>
            <person name="Greiner C."/>
            <person name="Han Y."/>
            <person name="Hu H."/>
            <person name="Hughes D.S.T."/>
            <person name="Huylmans A.-K."/>
            <person name="Kemena C."/>
            <person name="Kremer L.P.M."/>
            <person name="Lee S.L."/>
            <person name="Lopez-Ezquerra A."/>
            <person name="Mallet L."/>
            <person name="Monroy-Kuhn J.M."/>
            <person name="Moser A."/>
            <person name="Murali S.C."/>
            <person name="Muzny D.M."/>
            <person name="Otani S."/>
            <person name="Piulachs M.-D."/>
            <person name="Poelchau M."/>
            <person name="Qu J."/>
            <person name="Schaub F."/>
            <person name="Wada-Katsumata A."/>
            <person name="Worley K.C."/>
            <person name="Xie Q."/>
            <person name="Ylla G."/>
            <person name="Poulsen M."/>
            <person name="Gibbs R.A."/>
            <person name="Schal C."/>
            <person name="Richards S."/>
            <person name="Belles X."/>
            <person name="Korb J."/>
            <person name="Bornberg-Bauer E."/>
        </authorList>
    </citation>
    <scope>NUCLEOTIDE SEQUENCE [LARGE SCALE GENOMIC DNA]</scope>
    <source>
        <tissue evidence="2">Whole body</tissue>
    </source>
</reference>
<keyword evidence="3" id="KW-1185">Reference proteome</keyword>
<organism evidence="2 3">
    <name type="scientific">Cryptotermes secundus</name>
    <dbReference type="NCBI Taxonomy" id="105785"/>
    <lineage>
        <taxon>Eukaryota</taxon>
        <taxon>Metazoa</taxon>
        <taxon>Ecdysozoa</taxon>
        <taxon>Arthropoda</taxon>
        <taxon>Hexapoda</taxon>
        <taxon>Insecta</taxon>
        <taxon>Pterygota</taxon>
        <taxon>Neoptera</taxon>
        <taxon>Polyneoptera</taxon>
        <taxon>Dictyoptera</taxon>
        <taxon>Blattodea</taxon>
        <taxon>Blattoidea</taxon>
        <taxon>Termitoidae</taxon>
        <taxon>Kalotermitidae</taxon>
        <taxon>Cryptotermitinae</taxon>
        <taxon>Cryptotermes</taxon>
    </lineage>
</organism>
<proteinExistence type="predicted"/>
<feature type="domain" description="Alpha-N-acetylglucosaminidase C-terminal" evidence="1">
    <location>
        <begin position="2"/>
        <end position="153"/>
    </location>
</feature>
<dbReference type="InterPro" id="IPR007781">
    <property type="entry name" value="NAGLU"/>
</dbReference>
<dbReference type="EMBL" id="NEVH01002717">
    <property type="protein sequence ID" value="PNF41381.1"/>
    <property type="molecule type" value="Genomic_DNA"/>
</dbReference>
<feature type="non-terminal residue" evidence="2">
    <location>
        <position position="154"/>
    </location>
</feature>
<gene>
    <name evidence="2" type="ORF">B7P43_G14430</name>
</gene>